<organism evidence="1 2">
    <name type="scientific">Hymenobacter ruricola</name>
    <dbReference type="NCBI Taxonomy" id="2791023"/>
    <lineage>
        <taxon>Bacteria</taxon>
        <taxon>Pseudomonadati</taxon>
        <taxon>Bacteroidota</taxon>
        <taxon>Cytophagia</taxon>
        <taxon>Cytophagales</taxon>
        <taxon>Hymenobacteraceae</taxon>
        <taxon>Hymenobacter</taxon>
    </lineage>
</organism>
<evidence type="ECO:0000313" key="1">
    <source>
        <dbReference type="EMBL" id="MBF9222514.1"/>
    </source>
</evidence>
<dbReference type="Proteomes" id="UP000618931">
    <property type="component" value="Unassembled WGS sequence"/>
</dbReference>
<sequence>MQNIPEGDFEFQFPQGYAVKYDGEKDKPVSRNYYLQNLESINSIKAVDIVAVPMATIQRLILIEVKDFREDDADLQKKIEEEHFPLEVVQKTLHTLSGLYLGVRAGDPELVLFSKQLLDLPTELEAVLFLEQIPVKRGPNDKGYKYALSTRATQRQGIERRLKSALKPLGFRCSLVDASSVPPSAGWQVVHKPA</sequence>
<name>A0ABS0I6J9_9BACT</name>
<proteinExistence type="predicted"/>
<gene>
    <name evidence="1" type="ORF">I2H31_15530</name>
</gene>
<evidence type="ECO:0000313" key="2">
    <source>
        <dbReference type="Proteomes" id="UP000618931"/>
    </source>
</evidence>
<dbReference type="RefSeq" id="WP_196293954.1">
    <property type="nucleotide sequence ID" value="NZ_JADQDM010000007.1"/>
</dbReference>
<protein>
    <submittedName>
        <fullName evidence="1">Uncharacterized protein</fullName>
    </submittedName>
</protein>
<comment type="caution">
    <text evidence="1">The sequence shown here is derived from an EMBL/GenBank/DDBJ whole genome shotgun (WGS) entry which is preliminary data.</text>
</comment>
<dbReference type="EMBL" id="JADQDM010000007">
    <property type="protein sequence ID" value="MBF9222514.1"/>
    <property type="molecule type" value="Genomic_DNA"/>
</dbReference>
<keyword evidence="2" id="KW-1185">Reference proteome</keyword>
<reference evidence="1 2" key="1">
    <citation type="submission" date="2020-11" db="EMBL/GenBank/DDBJ databases">
        <authorList>
            <person name="Kim M.K."/>
        </authorList>
    </citation>
    <scope>NUCLEOTIDE SEQUENCE [LARGE SCALE GENOMIC DNA]</scope>
    <source>
        <strain evidence="1 2">BT662</strain>
    </source>
</reference>
<accession>A0ABS0I6J9</accession>